<evidence type="ECO:0000256" key="1">
    <source>
        <dbReference type="SAM" id="MobiDB-lite"/>
    </source>
</evidence>
<protein>
    <submittedName>
        <fullName evidence="2">Uncharacterized protein</fullName>
    </submittedName>
</protein>
<organism evidence="2 3">
    <name type="scientific">Oryzias javanicus</name>
    <name type="common">Javanese ricefish</name>
    <name type="synonym">Aplocheilus javanicus</name>
    <dbReference type="NCBI Taxonomy" id="123683"/>
    <lineage>
        <taxon>Eukaryota</taxon>
        <taxon>Metazoa</taxon>
        <taxon>Chordata</taxon>
        <taxon>Craniata</taxon>
        <taxon>Vertebrata</taxon>
        <taxon>Euteleostomi</taxon>
        <taxon>Actinopterygii</taxon>
        <taxon>Neopterygii</taxon>
        <taxon>Teleostei</taxon>
        <taxon>Neoteleostei</taxon>
        <taxon>Acanthomorphata</taxon>
        <taxon>Ovalentaria</taxon>
        <taxon>Atherinomorphae</taxon>
        <taxon>Beloniformes</taxon>
        <taxon>Adrianichthyidae</taxon>
        <taxon>Oryziinae</taxon>
        <taxon>Oryzias</taxon>
    </lineage>
</organism>
<reference evidence="2 3" key="1">
    <citation type="submission" date="2018-11" db="EMBL/GenBank/DDBJ databases">
        <authorList>
            <person name="Lopez-Roques C."/>
            <person name="Donnadieu C."/>
            <person name="Bouchez O."/>
            <person name="Klopp C."/>
            <person name="Cabau C."/>
            <person name="Zahm M."/>
        </authorList>
    </citation>
    <scope>NUCLEOTIDE SEQUENCE [LARGE SCALE GENOMIC DNA]</scope>
    <source>
        <strain evidence="2">RS831</strain>
        <tissue evidence="2">Whole body</tissue>
    </source>
</reference>
<gene>
    <name evidence="2" type="ORF">OJAV_G00025200</name>
</gene>
<sequence>MGGTDAPAGEQSFSLGSQEEEERCFLPPHQRHHQQLLSRSGHPVPRDFQHHCSSCADHSLKPGDRLHTARFSHHGLRPARRFGTTRAMFLFWKKTTGLRKVQESLQGLRF</sequence>
<reference evidence="2 3" key="2">
    <citation type="submission" date="2019-01" db="EMBL/GenBank/DDBJ databases">
        <title>A chromosome length genome reference of the Java medaka (oryzias javanicus).</title>
        <authorList>
            <person name="Herpin A."/>
            <person name="Takehana Y."/>
            <person name="Naruse K."/>
            <person name="Ansai S."/>
            <person name="Kawaguchi M."/>
        </authorList>
    </citation>
    <scope>NUCLEOTIDE SEQUENCE [LARGE SCALE GENOMIC DNA]</scope>
    <source>
        <strain evidence="2">RS831</strain>
        <tissue evidence="2">Whole body</tissue>
    </source>
</reference>
<accession>A0A3S2PIV3</accession>
<proteinExistence type="predicted"/>
<dbReference type="Proteomes" id="UP000283210">
    <property type="component" value="Chromosome 3"/>
</dbReference>
<evidence type="ECO:0000313" key="3">
    <source>
        <dbReference type="Proteomes" id="UP000283210"/>
    </source>
</evidence>
<dbReference type="EMBL" id="CM012439">
    <property type="protein sequence ID" value="RVE74737.1"/>
    <property type="molecule type" value="Genomic_DNA"/>
</dbReference>
<dbReference type="AlphaFoldDB" id="A0A3S2PIV3"/>
<keyword evidence="3" id="KW-1185">Reference proteome</keyword>
<name>A0A3S2PIV3_ORYJA</name>
<evidence type="ECO:0000313" key="2">
    <source>
        <dbReference type="EMBL" id="RVE74737.1"/>
    </source>
</evidence>
<feature type="region of interest" description="Disordered" evidence="1">
    <location>
        <begin position="1"/>
        <end position="23"/>
    </location>
</feature>